<evidence type="ECO:0000313" key="2">
    <source>
        <dbReference type="Proteomes" id="UP000663889"/>
    </source>
</evidence>
<protein>
    <submittedName>
        <fullName evidence="1">Uncharacterized protein</fullName>
    </submittedName>
</protein>
<dbReference type="EMBL" id="CAJNOU010006457">
    <property type="protein sequence ID" value="CAF1505257.1"/>
    <property type="molecule type" value="Genomic_DNA"/>
</dbReference>
<evidence type="ECO:0000313" key="1">
    <source>
        <dbReference type="EMBL" id="CAF1505257.1"/>
    </source>
</evidence>
<organism evidence="1 2">
    <name type="scientific">Rotaria sordida</name>
    <dbReference type="NCBI Taxonomy" id="392033"/>
    <lineage>
        <taxon>Eukaryota</taxon>
        <taxon>Metazoa</taxon>
        <taxon>Spiralia</taxon>
        <taxon>Gnathifera</taxon>
        <taxon>Rotifera</taxon>
        <taxon>Eurotatoria</taxon>
        <taxon>Bdelloidea</taxon>
        <taxon>Philodinida</taxon>
        <taxon>Philodinidae</taxon>
        <taxon>Rotaria</taxon>
    </lineage>
</organism>
<feature type="non-terminal residue" evidence="1">
    <location>
        <position position="88"/>
    </location>
</feature>
<accession>A0A815TL02</accession>
<dbReference type="Proteomes" id="UP000663889">
    <property type="component" value="Unassembled WGS sequence"/>
</dbReference>
<name>A0A815TL02_9BILA</name>
<gene>
    <name evidence="1" type="ORF">SEV965_LOCUS36283</name>
</gene>
<comment type="caution">
    <text evidence="1">The sequence shown here is derived from an EMBL/GenBank/DDBJ whole genome shotgun (WGS) entry which is preliminary data.</text>
</comment>
<proteinExistence type="predicted"/>
<dbReference type="AlphaFoldDB" id="A0A815TL02"/>
<reference evidence="1" key="1">
    <citation type="submission" date="2021-02" db="EMBL/GenBank/DDBJ databases">
        <authorList>
            <person name="Nowell W R."/>
        </authorList>
    </citation>
    <scope>NUCLEOTIDE SEQUENCE</scope>
</reference>
<sequence length="88" mass="10178">RERQRSLILNLENILSVVQNNPSSFDQHRRSFSTLISQTSRKPSFISRHPSDESEDKSIDLNGKDIDYSVLYNVTVEDFSFTSTRKQA</sequence>